<feature type="region of interest" description="Disordered" evidence="4">
    <location>
        <begin position="714"/>
        <end position="734"/>
    </location>
</feature>
<dbReference type="SUPFAM" id="SSF52540">
    <property type="entry name" value="P-loop containing nucleoside triphosphate hydrolases"/>
    <property type="match status" value="2"/>
</dbReference>
<dbReference type="CDD" id="cd18793">
    <property type="entry name" value="SF2_C_SNF"/>
    <property type="match status" value="1"/>
</dbReference>
<sequence>MAESEIIIVYTQARFSDSDLRLLVEVDVMVPGLNPAVDLELAFKAETKTPVRITELYVGPEDVHDTNFTMGTSLLSHGYLGIDDHYIEEHFVHLSKFKEIGPDYTVYKRDRSYRGKYIFSIQCGDPSATCVVSAKFTARWRFPGFLLLLSFEFFPSKGIGWNNEEALSKLKLRCRPSAGPTDPVPDRLTRKDSATLNALIVAISQCSNVENARKMADGEDNVSPSLEPAREIWIRWYRAYLSVQVNLAMNEAMKAANCQVLTVINRQADDSFPTTAAFPANEIGVELLGDVLCNGSVVATPALPLIKALITATLNRVRKGWNAAQDRLFGTREKGKKKQGTMDRDVSTSAWHHLEAAMKDIDVDDANSEIDGEVATKLVFWMKEVAKHIDWSPSTKGRYQEIENFVSEVAKASGAEHESPVAVSATTDEAVTKIEASRRRGASKRIKSETMSPADFHRLMSTLVDHFSKSTWDENPITGDDEAVEEIYRIFDADGQDMGVTKFKQKSYEDLATLLNFTDGRPPMFAKYRHKSGLTNAWDNPALKLWEEGGADAQPISMLWHQLCGLCAIVDAVFTTQGAVVLNRLLADDVGIGKSLQVMALIAFLIMTYMAEEKKEPRAPIIADPSRSFMGQGRIPNRPHLLVVPNSLMDQWGKELKIFFQQRQIEIHYLPTSESEVAAFFESPEWKSSAVPFILRVVLCSHTGLASLAGQYFDTKKSTGSNPPDAPRKKTSKRTTSVFDTLWCTTTHDEAHEFRGPRSRGFVGAVAVAKCSSLVLAATATPIVSQPRLPQCSGEKGRARELDFNRRLRAVQKTLTPEARTQAVQGMSTAIKAGSRDSALDPTQPHTQVRAVRYQMVKDLQTILGNVMIRRTLRSTNWEGKRINSNLPDKTVSNFCVDLTPEELRLLNGELAVVGGSLEGSTPEFDRFWVHYRQLLCVPLPDLPEGSTKDVTWPIYDTADKFEEAGSKVKQVIKLVQYHLANPNAPQVTTYDDKTKQMIWPEASTEAVAQDERPPLKILVYFNFASMAETIESTAYHTKAFELHDIGIETITGSVPAPKRAAAIERWKTNKDTPILLFSSVAATGMNLSQARIVIHLDVSWSGVYQQQIDGRAWRYGQTQEVLVYHMVALNTTDVSMSSMASDKMTYLGALTKQAKDELLERVLKQDDDYDLEDSDDEQKPAKAAKKRGKKKKKDDGSDEESSQPAKRKKPAKKGKAEEVAGLSEEPATAVSAKTLGKKTAKKSAAKSKATKPEASSSKGPGTRQEPMLLDDGSSDEESRKAAKLASEAVKAKKKREREAKAMQAQEADEPPMHDSEAPKSEQSQKAKQVPKTASASKPNVTAAAESTSTSEKSTNVIATATHDKPTSAIPTTPSHTSTSEKSTSSSTARSAIPSTSSSAMVAVTTSINPAEVASDDALRRQKASAAASTGKGKQKALRRQASPAPMDEDESSRESSQEKAEKPKSAMRASTPLGDGVTITESTSPTNFRVIKATSEDGGKEDSLMNLDKNDSAREEEEEDEEDEDEEYRIMFAKMTSRDPARLAMLRNSFRPPALPFQKRTEEEEDDDDESEAKGLLVTGGLFDFEGSEKSGNPPTTPDDDTDTSPSMGESLIGNVNSNIHIDLSVQPDGESPMEVETEKAARSKRKASSPAQDPDRKVTSKKLRQPSAPVTPEEPTPAQPRRYSSIRRQKRNQIMSPSNSDDDAVEPDQSMVAQRGSPARDIQWVVPADYSIPNTQVGSSTQPPALASQPTRTPEPTQPASPSQSARSSTPAVALTQEQETYEPQKFHVPARKKARPQRGR</sequence>
<dbReference type="Gene3D" id="3.40.50.10810">
    <property type="entry name" value="Tandem AAA-ATPase domain"/>
    <property type="match status" value="1"/>
</dbReference>
<feature type="compositionally biased region" description="Polar residues" evidence="4">
    <location>
        <begin position="1326"/>
        <end position="1340"/>
    </location>
</feature>
<evidence type="ECO:0000256" key="1">
    <source>
        <dbReference type="ARBA" id="ARBA00022741"/>
    </source>
</evidence>
<protein>
    <recommendedName>
        <fullName evidence="5">Helicase C-terminal domain-containing protein</fullName>
    </recommendedName>
</protein>
<feature type="compositionally biased region" description="Basic and acidic residues" evidence="4">
    <location>
        <begin position="1495"/>
        <end position="1514"/>
    </location>
</feature>
<reference evidence="6" key="1">
    <citation type="submission" date="2020-11" db="EMBL/GenBank/DDBJ databases">
        <authorList>
            <consortium name="DOE Joint Genome Institute"/>
            <person name="Ahrendt S."/>
            <person name="Riley R."/>
            <person name="Andreopoulos W."/>
            <person name="Labutti K."/>
            <person name="Pangilinan J."/>
            <person name="Ruiz-Duenas F.J."/>
            <person name="Barrasa J.M."/>
            <person name="Sanchez-Garcia M."/>
            <person name="Camarero S."/>
            <person name="Miyauchi S."/>
            <person name="Serrano A."/>
            <person name="Linde D."/>
            <person name="Babiker R."/>
            <person name="Drula E."/>
            <person name="Ayuso-Fernandez I."/>
            <person name="Pacheco R."/>
            <person name="Padilla G."/>
            <person name="Ferreira P."/>
            <person name="Barriuso J."/>
            <person name="Kellner H."/>
            <person name="Castanera R."/>
            <person name="Alfaro M."/>
            <person name="Ramirez L."/>
            <person name="Pisabarro A.G."/>
            <person name="Kuo A."/>
            <person name="Tritt A."/>
            <person name="Lipzen A."/>
            <person name="He G."/>
            <person name="Yan M."/>
            <person name="Ng V."/>
            <person name="Cullen D."/>
            <person name="Martin F."/>
            <person name="Rosso M.-N."/>
            <person name="Henrissat B."/>
            <person name="Hibbett D."/>
            <person name="Martinez A.T."/>
            <person name="Grigoriev I.V."/>
        </authorList>
    </citation>
    <scope>NUCLEOTIDE SEQUENCE</scope>
    <source>
        <strain evidence="6">CBS 506.95</strain>
    </source>
</reference>
<accession>A0A9P6E4J8</accession>
<dbReference type="PROSITE" id="PS51194">
    <property type="entry name" value="HELICASE_CTER"/>
    <property type="match status" value="1"/>
</dbReference>
<comment type="caution">
    <text evidence="6">The sequence shown here is derived from an EMBL/GenBank/DDBJ whole genome shotgun (WGS) entry which is preliminary data.</text>
</comment>
<feature type="compositionally biased region" description="Low complexity" evidence="4">
    <location>
        <begin position="1756"/>
        <end position="1774"/>
    </location>
</feature>
<evidence type="ECO:0000313" key="6">
    <source>
        <dbReference type="EMBL" id="KAF9522443.1"/>
    </source>
</evidence>
<dbReference type="GO" id="GO:0031297">
    <property type="term" value="P:replication fork processing"/>
    <property type="evidence" value="ECO:0007669"/>
    <property type="project" value="TreeGrafter"/>
</dbReference>
<dbReference type="InterPro" id="IPR001650">
    <property type="entry name" value="Helicase_C-like"/>
</dbReference>
<name>A0A9P6E4J8_9AGAR</name>
<dbReference type="Gene3D" id="3.40.50.300">
    <property type="entry name" value="P-loop containing nucleotide triphosphate hydrolases"/>
    <property type="match status" value="1"/>
</dbReference>
<feature type="compositionally biased region" description="Low complexity" evidence="4">
    <location>
        <begin position="1342"/>
        <end position="1355"/>
    </location>
</feature>
<dbReference type="InterPro" id="IPR038718">
    <property type="entry name" value="SNF2-like_sf"/>
</dbReference>
<dbReference type="PANTHER" id="PTHR45766">
    <property type="entry name" value="DNA ANNEALING HELICASE AND ENDONUCLEASE ZRANB3 FAMILY MEMBER"/>
    <property type="match status" value="1"/>
</dbReference>
<dbReference type="Pfam" id="PF00176">
    <property type="entry name" value="SNF2-rel_dom"/>
    <property type="match status" value="1"/>
</dbReference>
<keyword evidence="1" id="KW-0547">Nucleotide-binding</keyword>
<feature type="compositionally biased region" description="Basic residues" evidence="4">
    <location>
        <begin position="1236"/>
        <end position="1250"/>
    </location>
</feature>
<evidence type="ECO:0000313" key="7">
    <source>
        <dbReference type="Proteomes" id="UP000807306"/>
    </source>
</evidence>
<keyword evidence="2" id="KW-0378">Hydrolase</keyword>
<keyword evidence="3" id="KW-0067">ATP-binding</keyword>
<feature type="domain" description="Helicase C-terminal" evidence="5">
    <location>
        <begin position="987"/>
        <end position="1171"/>
    </location>
</feature>
<feature type="compositionally biased region" description="Basic and acidic residues" evidence="4">
    <location>
        <begin position="1453"/>
        <end position="1465"/>
    </location>
</feature>
<dbReference type="GO" id="GO:0016787">
    <property type="term" value="F:hydrolase activity"/>
    <property type="evidence" value="ECO:0007669"/>
    <property type="project" value="UniProtKB-KW"/>
</dbReference>
<feature type="compositionally biased region" description="Polar residues" evidence="4">
    <location>
        <begin position="1734"/>
        <end position="1754"/>
    </location>
</feature>
<organism evidence="6 7">
    <name type="scientific">Crepidotus variabilis</name>
    <dbReference type="NCBI Taxonomy" id="179855"/>
    <lineage>
        <taxon>Eukaryota</taxon>
        <taxon>Fungi</taxon>
        <taxon>Dikarya</taxon>
        <taxon>Basidiomycota</taxon>
        <taxon>Agaricomycotina</taxon>
        <taxon>Agaricomycetes</taxon>
        <taxon>Agaricomycetidae</taxon>
        <taxon>Agaricales</taxon>
        <taxon>Agaricineae</taxon>
        <taxon>Crepidotaceae</taxon>
        <taxon>Crepidotus</taxon>
    </lineage>
</organism>
<dbReference type="GO" id="GO:0006281">
    <property type="term" value="P:DNA repair"/>
    <property type="evidence" value="ECO:0007669"/>
    <property type="project" value="TreeGrafter"/>
</dbReference>
<feature type="compositionally biased region" description="Basic residues" evidence="4">
    <location>
        <begin position="1183"/>
        <end position="1193"/>
    </location>
</feature>
<proteinExistence type="predicted"/>
<dbReference type="Pfam" id="PF00271">
    <property type="entry name" value="Helicase_C"/>
    <property type="match status" value="1"/>
</dbReference>
<dbReference type="InterPro" id="IPR027417">
    <property type="entry name" value="P-loop_NTPase"/>
</dbReference>
<dbReference type="InterPro" id="IPR049730">
    <property type="entry name" value="SNF2/RAD54-like_C"/>
</dbReference>
<keyword evidence="7" id="KW-1185">Reference proteome</keyword>
<feature type="region of interest" description="Disordered" evidence="4">
    <location>
        <begin position="1169"/>
        <end position="1803"/>
    </location>
</feature>
<dbReference type="EMBL" id="MU157945">
    <property type="protein sequence ID" value="KAF9522443.1"/>
    <property type="molecule type" value="Genomic_DNA"/>
</dbReference>
<evidence type="ECO:0000256" key="4">
    <source>
        <dbReference type="SAM" id="MobiDB-lite"/>
    </source>
</evidence>
<dbReference type="Proteomes" id="UP000807306">
    <property type="component" value="Unassembled WGS sequence"/>
</dbReference>
<dbReference type="InterPro" id="IPR000330">
    <property type="entry name" value="SNF2_N"/>
</dbReference>
<evidence type="ECO:0000256" key="2">
    <source>
        <dbReference type="ARBA" id="ARBA00022801"/>
    </source>
</evidence>
<feature type="compositionally biased region" description="Basic and acidic residues" evidence="4">
    <location>
        <begin position="1311"/>
        <end position="1325"/>
    </location>
</feature>
<evidence type="ECO:0000259" key="5">
    <source>
        <dbReference type="PROSITE" id="PS51194"/>
    </source>
</evidence>
<feature type="compositionally biased region" description="Basic residues" evidence="4">
    <location>
        <begin position="1791"/>
        <end position="1803"/>
    </location>
</feature>
<dbReference type="GO" id="GO:0005524">
    <property type="term" value="F:ATP binding"/>
    <property type="evidence" value="ECO:0007669"/>
    <property type="project" value="InterPro"/>
</dbReference>
<feature type="compositionally biased region" description="Acidic residues" evidence="4">
    <location>
        <begin position="1515"/>
        <end position="1528"/>
    </location>
</feature>
<dbReference type="OrthoDB" id="3270319at2759"/>
<feature type="compositionally biased region" description="Low complexity" evidence="4">
    <location>
        <begin position="1367"/>
        <end position="1407"/>
    </location>
</feature>
<dbReference type="SMART" id="SM00490">
    <property type="entry name" value="HELICc"/>
    <property type="match status" value="1"/>
</dbReference>
<dbReference type="PANTHER" id="PTHR45766:SF6">
    <property type="entry name" value="SWI_SNF-RELATED MATRIX-ASSOCIATED ACTIN-DEPENDENT REGULATOR OF CHROMATIN SUBFAMILY A-LIKE PROTEIN 1"/>
    <property type="match status" value="1"/>
</dbReference>
<evidence type="ECO:0000256" key="3">
    <source>
        <dbReference type="ARBA" id="ARBA00022840"/>
    </source>
</evidence>
<gene>
    <name evidence="6" type="ORF">CPB83DRAFT_840464</name>
</gene>